<dbReference type="AlphaFoldDB" id="A0A377H564"/>
<reference evidence="1 2" key="1">
    <citation type="submission" date="2018-06" db="EMBL/GenBank/DDBJ databases">
        <authorList>
            <consortium name="Pathogen Informatics"/>
            <person name="Doyle S."/>
        </authorList>
    </citation>
    <scope>NUCLEOTIDE SEQUENCE [LARGE SCALE GENOMIC DNA]</scope>
    <source>
        <strain evidence="1 2">NCTC11413</strain>
    </source>
</reference>
<evidence type="ECO:0000313" key="2">
    <source>
        <dbReference type="Proteomes" id="UP000254232"/>
    </source>
</evidence>
<protein>
    <recommendedName>
        <fullName evidence="3">Lytic protein Rz1, bacteriophage protein</fullName>
    </recommendedName>
</protein>
<dbReference type="InterPro" id="IPR058979">
    <property type="entry name" value="LysC-like"/>
</dbReference>
<sequence length="77" mass="8641">MTLLGGCATKPVIKYMPPPQVYLIPCSQTEFSGSTYGEAIIYLRKVIDERDICASRLKGVIDWSKQYGVVLDEKEIN</sequence>
<name>A0A377H564_9PAST</name>
<gene>
    <name evidence="1" type="ORF">NCTC11413_00702</name>
</gene>
<dbReference type="Pfam" id="PF23793">
    <property type="entry name" value="LysC"/>
    <property type="match status" value="1"/>
</dbReference>
<proteinExistence type="predicted"/>
<evidence type="ECO:0008006" key="3">
    <source>
        <dbReference type="Google" id="ProtNLM"/>
    </source>
</evidence>
<dbReference type="Proteomes" id="UP000254232">
    <property type="component" value="Unassembled WGS sequence"/>
</dbReference>
<dbReference type="EMBL" id="UGGZ01000001">
    <property type="protein sequence ID" value="STO37589.1"/>
    <property type="molecule type" value="Genomic_DNA"/>
</dbReference>
<accession>A0A377H564</accession>
<evidence type="ECO:0000313" key="1">
    <source>
        <dbReference type="EMBL" id="STO37589.1"/>
    </source>
</evidence>
<organism evidence="1 2">
    <name type="scientific">Gallibacterium anatis</name>
    <dbReference type="NCBI Taxonomy" id="750"/>
    <lineage>
        <taxon>Bacteria</taxon>
        <taxon>Pseudomonadati</taxon>
        <taxon>Pseudomonadota</taxon>
        <taxon>Gammaproteobacteria</taxon>
        <taxon>Pasteurellales</taxon>
        <taxon>Pasteurellaceae</taxon>
        <taxon>Gallibacterium</taxon>
    </lineage>
</organism>